<proteinExistence type="predicted"/>
<dbReference type="PANTHER" id="PTHR24148">
    <property type="entry name" value="ANKYRIN REPEAT DOMAIN-CONTAINING PROTEIN 39 HOMOLOG-RELATED"/>
    <property type="match status" value="1"/>
</dbReference>
<evidence type="ECO:0000256" key="1">
    <source>
        <dbReference type="SAM" id="MobiDB-lite"/>
    </source>
</evidence>
<dbReference type="InterPro" id="IPR055530">
    <property type="entry name" value="DUF7104"/>
</dbReference>
<dbReference type="Gene3D" id="1.20.5.340">
    <property type="match status" value="8"/>
</dbReference>
<evidence type="ECO:0000259" key="2">
    <source>
        <dbReference type="Pfam" id="PF06985"/>
    </source>
</evidence>
<dbReference type="Proteomes" id="UP000246702">
    <property type="component" value="Unassembled WGS sequence"/>
</dbReference>
<dbReference type="STRING" id="1450535.A0A317XDT2"/>
<organism evidence="3 4">
    <name type="scientific">Aspergillus sclerotioniger CBS 115572</name>
    <dbReference type="NCBI Taxonomy" id="1450535"/>
    <lineage>
        <taxon>Eukaryota</taxon>
        <taxon>Fungi</taxon>
        <taxon>Dikarya</taxon>
        <taxon>Ascomycota</taxon>
        <taxon>Pezizomycotina</taxon>
        <taxon>Eurotiomycetes</taxon>
        <taxon>Eurotiomycetidae</taxon>
        <taxon>Eurotiales</taxon>
        <taxon>Aspergillaceae</taxon>
        <taxon>Aspergillus</taxon>
        <taxon>Aspergillus subgen. Circumdati</taxon>
    </lineage>
</organism>
<evidence type="ECO:0000313" key="4">
    <source>
        <dbReference type="Proteomes" id="UP000246702"/>
    </source>
</evidence>
<feature type="compositionally biased region" description="Polar residues" evidence="1">
    <location>
        <begin position="1"/>
        <end position="21"/>
    </location>
</feature>
<dbReference type="GeneID" id="37111038"/>
<dbReference type="Pfam" id="PF23397">
    <property type="entry name" value="DUF7104"/>
    <property type="match status" value="17"/>
</dbReference>
<comment type="caution">
    <text evidence="3">The sequence shown here is derived from an EMBL/GenBank/DDBJ whole genome shotgun (WGS) entry which is preliminary data.</text>
</comment>
<dbReference type="Pfam" id="PF06985">
    <property type="entry name" value="HET"/>
    <property type="match status" value="1"/>
</dbReference>
<gene>
    <name evidence="3" type="ORF">BO94DRAFT_482566</name>
</gene>
<feature type="domain" description="Heterokaryon incompatibility" evidence="2">
    <location>
        <begin position="64"/>
        <end position="196"/>
    </location>
</feature>
<dbReference type="EMBL" id="MSFK01000002">
    <property type="protein sequence ID" value="PWY95767.1"/>
    <property type="molecule type" value="Genomic_DNA"/>
</dbReference>
<protein>
    <submittedName>
        <fullName evidence="3">HET-domain-containing protein</fullName>
    </submittedName>
</protein>
<accession>A0A317XDT2</accession>
<sequence length="1119" mass="124763">MWKMSSTHEQSSNMSVPSSAYSPLPPKSYTRMIRLLPDKDKDAPIRCELFSYNLSRSSNGGHLYEALSYVWGSPARSRSIILNGCTFPITESLHTALLHLRDSQLDRVLWVDAISINQDDDSEKGKQIPLMRMIYAQARRVVVWLGMDWGYGDKALELLGSLGRKQNTESINEKDRERCEALLQRDWFRRIWVLQEVGVAQSISIMCGAVQINGHIFCEGLDNLGPSSTLMARISPVSYLIKGALFRSHGRDLSVPTLSIGELVSMYRNHNATKQHDKVYALLGLSSDWNSAALVPDYELPWHEVLRRVTQHVFPKCSVEICYGSETAIIKGKGWILGYIYSTSDSLQDSQQTFKVAFNKICQKLGYRDKWKAEWSLQASGELLQDGDIICLLEGLSQPSVLRLCADYYTVVTPVVRPKQQVQNTEDDVTVRENCSAHGLCDFFMGWKVSELEHETDGECLSKLTEITPKYSKEHCEAERRLNYTTTAMVDAAMQLLKLGETGKRALDNILFKGRMKGVDTNFLLSQSDGRVSEDLITAAAAVLWQKHESPYAWQKLLTVAVRDTQPCGFIVTSILLQRLQDKLPVSEEVVKAAAANEYQGHEIMQLLLEHRGNKLPVSEEVVKAAAANERQGHEIMQQLLLEHHGNKLPVFEEVVKAAAANKRHGDEIMQQLLEHYGDKLPVSEDVVKAAAANEWQGYEIMQLLLLEHRGDKLPVSEEVVKAAAANKGQGDKIMQQLLLEHHGNKLPVSEEVVKAAAANEGQGYEIMQQLLEHCGNKLPVSEEVVKAAAANKGQGDKIMQQLLEHCGNKLPVSEEVVKAAAANEYQGDDIMQQLLEHHGNKLPVSEDVVKAAAANERQGDKIMQLLLEHHGDKLPVSEEMVKTAAANERQGDKIMQLLLEHRGDKLSISEEVVKAAAANERQGYKIMQLLLKHRGDKLSVSEEVVKAAAANKGQGYKIMLLLLEHHGNKLPVSEEVVKAAAANKGQGDEIMQQLLLEHHGDKLLVSEEVVKAAAVNEYQGHEIMQQLLEHCGNKLPVSEEMVKTAAANKGQGYKIMQQLLEHRGNKLPVSEEVVKTAAANKWQGHEIMQQLLEHHGDKLPVSEEVVKAAAAEQWKQPT</sequence>
<dbReference type="PANTHER" id="PTHR24148:SF78">
    <property type="entry name" value="HETEROKARYON INCOMPATIBILITY DOMAIN-CONTAINING PROTEIN"/>
    <property type="match status" value="1"/>
</dbReference>
<dbReference type="InterPro" id="IPR010730">
    <property type="entry name" value="HET"/>
</dbReference>
<dbReference type="InterPro" id="IPR052895">
    <property type="entry name" value="HetReg/Transcr_Mod"/>
</dbReference>
<keyword evidence="4" id="KW-1185">Reference proteome</keyword>
<dbReference type="RefSeq" id="XP_025472528.1">
    <property type="nucleotide sequence ID" value="XM_025608895.1"/>
</dbReference>
<evidence type="ECO:0000313" key="3">
    <source>
        <dbReference type="EMBL" id="PWY95767.1"/>
    </source>
</evidence>
<feature type="region of interest" description="Disordered" evidence="1">
    <location>
        <begin position="1"/>
        <end position="22"/>
    </location>
</feature>
<name>A0A317XDT2_9EURO</name>
<dbReference type="OrthoDB" id="3477286at2759"/>
<dbReference type="AlphaFoldDB" id="A0A317XDT2"/>
<reference evidence="3 4" key="1">
    <citation type="submission" date="2016-12" db="EMBL/GenBank/DDBJ databases">
        <title>The genomes of Aspergillus section Nigri reveals drivers in fungal speciation.</title>
        <authorList>
            <consortium name="DOE Joint Genome Institute"/>
            <person name="Vesth T.C."/>
            <person name="Nybo J."/>
            <person name="Theobald S."/>
            <person name="Brandl J."/>
            <person name="Frisvad J.C."/>
            <person name="Nielsen K.F."/>
            <person name="Lyhne E.K."/>
            <person name="Kogle M.E."/>
            <person name="Kuo A."/>
            <person name="Riley R."/>
            <person name="Clum A."/>
            <person name="Nolan M."/>
            <person name="Lipzen A."/>
            <person name="Salamov A."/>
            <person name="Henrissat B."/>
            <person name="Wiebenga A."/>
            <person name="De Vries R.P."/>
            <person name="Grigoriev I.V."/>
            <person name="Mortensen U.H."/>
            <person name="Andersen M.R."/>
            <person name="Baker S.E."/>
        </authorList>
    </citation>
    <scope>NUCLEOTIDE SEQUENCE [LARGE SCALE GENOMIC DNA]</scope>
    <source>
        <strain evidence="3 4">CBS 115572</strain>
    </source>
</reference>